<protein>
    <submittedName>
        <fullName evidence="1">Uncharacterized protein</fullName>
    </submittedName>
</protein>
<reference evidence="1 2" key="1">
    <citation type="submission" date="2023-08" db="EMBL/GenBank/DDBJ databases">
        <authorList>
            <person name="Palmer J.M."/>
        </authorList>
    </citation>
    <scope>NUCLEOTIDE SEQUENCE [LARGE SCALE GENOMIC DNA]</scope>
    <source>
        <strain evidence="1 2">TWF481</strain>
    </source>
</reference>
<dbReference type="EMBL" id="JAVHJL010000007">
    <property type="protein sequence ID" value="KAK6500049.1"/>
    <property type="molecule type" value="Genomic_DNA"/>
</dbReference>
<evidence type="ECO:0000313" key="1">
    <source>
        <dbReference type="EMBL" id="KAK6500049.1"/>
    </source>
</evidence>
<name>A0AAV9W3I1_9PEZI</name>
<gene>
    <name evidence="1" type="ORF">TWF481_010406</name>
</gene>
<proteinExistence type="predicted"/>
<organism evidence="1 2">
    <name type="scientific">Arthrobotrys musiformis</name>
    <dbReference type="NCBI Taxonomy" id="47236"/>
    <lineage>
        <taxon>Eukaryota</taxon>
        <taxon>Fungi</taxon>
        <taxon>Dikarya</taxon>
        <taxon>Ascomycota</taxon>
        <taxon>Pezizomycotina</taxon>
        <taxon>Orbiliomycetes</taxon>
        <taxon>Orbiliales</taxon>
        <taxon>Orbiliaceae</taxon>
        <taxon>Arthrobotrys</taxon>
    </lineage>
</organism>
<dbReference type="AlphaFoldDB" id="A0AAV9W3I1"/>
<evidence type="ECO:0000313" key="2">
    <source>
        <dbReference type="Proteomes" id="UP001370758"/>
    </source>
</evidence>
<keyword evidence="2" id="KW-1185">Reference proteome</keyword>
<dbReference type="Proteomes" id="UP001370758">
    <property type="component" value="Unassembled WGS sequence"/>
</dbReference>
<sequence>MDSPDALAGLLSPQIEIENTDPYSWYSNPRKRRLETISPSPELLCSTCIKKRRVNENQVLGGDTATGKIPEYPFKSLDHDAASIEADLALGLEELSAATILLGFTEGQTGSPFDEGIPISQFENASYTAPPLDASNGVNIVADSLSLSLSEAFEDVAAPSMSPTSFVHHPDTYDYFLRKVELLEYKVETLEKRWKELFGSQC</sequence>
<accession>A0AAV9W3I1</accession>
<comment type="caution">
    <text evidence="1">The sequence shown here is derived from an EMBL/GenBank/DDBJ whole genome shotgun (WGS) entry which is preliminary data.</text>
</comment>